<dbReference type="Proteomes" id="UP000789901">
    <property type="component" value="Unassembled WGS sequence"/>
</dbReference>
<keyword evidence="2" id="KW-1185">Reference proteome</keyword>
<accession>A0ABN7V5M6</accession>
<reference evidence="1 2" key="1">
    <citation type="submission" date="2021-06" db="EMBL/GenBank/DDBJ databases">
        <authorList>
            <person name="Kallberg Y."/>
            <person name="Tangrot J."/>
            <person name="Rosling A."/>
        </authorList>
    </citation>
    <scope>NUCLEOTIDE SEQUENCE [LARGE SCALE GENOMIC DNA]</scope>
    <source>
        <strain evidence="1 2">120-4 pot B 10/14</strain>
    </source>
</reference>
<proteinExistence type="predicted"/>
<evidence type="ECO:0000313" key="2">
    <source>
        <dbReference type="Proteomes" id="UP000789901"/>
    </source>
</evidence>
<dbReference type="EMBL" id="CAJVQB010009057">
    <property type="protein sequence ID" value="CAG8726157.1"/>
    <property type="molecule type" value="Genomic_DNA"/>
</dbReference>
<protein>
    <submittedName>
        <fullName evidence="1">15137_t:CDS:1</fullName>
    </submittedName>
</protein>
<sequence>MPILKEKSTMKLKKWEIDINQEDNEALKVIEKAAKIDFVDEIIKPSFENYIEIDKKTPKKKSQELVKIDR</sequence>
<name>A0ABN7V5M6_GIGMA</name>
<comment type="caution">
    <text evidence="1">The sequence shown here is derived from an EMBL/GenBank/DDBJ whole genome shotgun (WGS) entry which is preliminary data.</text>
</comment>
<organism evidence="1 2">
    <name type="scientific">Gigaspora margarita</name>
    <dbReference type="NCBI Taxonomy" id="4874"/>
    <lineage>
        <taxon>Eukaryota</taxon>
        <taxon>Fungi</taxon>
        <taxon>Fungi incertae sedis</taxon>
        <taxon>Mucoromycota</taxon>
        <taxon>Glomeromycotina</taxon>
        <taxon>Glomeromycetes</taxon>
        <taxon>Diversisporales</taxon>
        <taxon>Gigasporaceae</taxon>
        <taxon>Gigaspora</taxon>
    </lineage>
</organism>
<evidence type="ECO:0000313" key="1">
    <source>
        <dbReference type="EMBL" id="CAG8726157.1"/>
    </source>
</evidence>
<gene>
    <name evidence="1" type="ORF">GMARGA_LOCUS13952</name>
</gene>